<name>A0A1J4JVM4_9EUKA</name>
<dbReference type="RefSeq" id="XP_068354724.1">
    <property type="nucleotide sequence ID" value="XM_068493704.1"/>
</dbReference>
<accession>A0A1J4JVM4</accession>
<evidence type="ECO:0000313" key="4">
    <source>
        <dbReference type="EMBL" id="OHT01588.1"/>
    </source>
</evidence>
<evidence type="ECO:0000259" key="3">
    <source>
        <dbReference type="Pfam" id="PF13764"/>
    </source>
</evidence>
<comment type="caution">
    <text evidence="4">The sequence shown here is derived from an EMBL/GenBank/DDBJ whole genome shotgun (WGS) entry which is preliminary data.</text>
</comment>
<dbReference type="InterPro" id="IPR045189">
    <property type="entry name" value="UBR4-like"/>
</dbReference>
<sequence>MEKFLDLQLDKNSKIPTIEVLLKSVGDSPNAAFYRIANSLHYNNNLNPIYTLVSLRDIIRISPINTKSEVEDEILKPTNSYRWLFLIHSLASKAITNDQELEKAKATYVLQAYYNFINNCSIDKKYTFSLLSGVFCVTARLIDSCQFVPDFFTTEEFYQKLLYYLTLTDFPACQIDIHDFSVQDLFSFCSPISLEYLPPSDLFSSPKLFLSASIIRLLNRILPKSLPTKLDDYKRIIQPFCVHGIIVEPARRVLIHLFNGDENEAYKFSDTLQYQECITILSEKAAKTKNFKYPLNYIESIKLSENLSHIRSVATEHPNHWISFLNSNQGTTDYLLALLQSDYDSDFVIAAATILRMGEAKFTNTKIALNLLIFSRSTILREEISKLLLLQPESISDQILECFPLVCNYGSRSDVFFSFLTELIPKLSNPTKILKALINSIYEESEQIKKLPNSHIYNQLSQYIDVPASYLDPQPCTVCNNPERQPTKKDLNELKDYYKYTHDQIYVKLKQPQIIQTFSLTFSIKKRSRLPRTVHIYVSGSEINTQNELVGDKLNWYHAADLNFPKDTTTCSVELPLRLFATCLKFTFAEFWEDPSSVMTLTCPICRSEITDIRSGLCSKCRENAYQCRECRNINYNHLDAFICCECGFSNFVNFTWTVTSLPSFSHTHIQSESDCDASLKKCDELLAEAHTSYESLTKLQNEIDNVLSPACSLGLNSRTSKLNNLYNTECKSKFQSLTTIVQHVCVIRTAIATYKKRSTHSFSSTSINMCYNCRSTYIKNCLKFFNSVTKYTKDESLDIPKMLFSFANENSIFTSTAIDSLVSFCSEEWELTLNVVDKFTKSLPNVQPQLVRLLCELENVNDIQRSNRLTVFLSAVIESVKFMDYNSSFTPLVLQPLFNAVANSPLIIRSKDIYLKHKAYNSWATKQIKLFDPFDVIISQDFCLTLFTECSSASVRNTIASLYKDASTLSSEHFKKISSIIVSKIEQNNKFNQYDMQLYQVLAFLLQNNEFLVHTLQTNFFDHIIDLLCQEVDNVLASEENVALNLSVGLQSSILMDVVKIYLAPVSHLRYVINRKTELIVRVFTSYFKLRSLLIQRSKYLDNSLMMMKDIIMRTMLKEFDLCSSNQNEKDQIQNLQDSQISDQEEDYFSDDDHEEFTPNTTATLTPATSNEQMSQEDTVKVQNTAGPQILLRSAIKAIEFCPDIVIREIASVIFPPKQVMDVPVIIQKQPSQEDYIPGRLSKQTIYSKQIGETFRDIKMKICNDLSMQHLIEDDHGMELLVNRNIIGLSLSISEVYQRIWVPAHGRKPMMIYCRLQGLDGEATEPMIESFPSEETDDEPPEIKFAYTQVLCENSGFEKFLMPLDDYESISDVALRDLVKLLDTFVLVKRNRVELNRLNSIDKLFDLMTYIISNEGPAELLSQAISITSSLIDDDKSVLHGQDEKVKFIFDSLEKSLLRNNTDTLLSPFLSLIPPLAEASRQLTMTVLSKFLAKLRPETQEGKNTEEKATEEKGLDEKIADESFNFFENSSSLYMLNGFAEFTLALPSNDGEIRDLILREKVVQDAVSYLERIFPISESRTSQKWKSSLEIQCLPMLLKLLAGMVLNHKPTQEFFIASDAKLIKLLLELEAVSSSANIGEFASQVLHNACTEPSICSSVVDGIKKEHANAAKQRAIEEKEKALKLAQLQLSPEYLKMMGELDDQSWECCICKEGYESEPKEQLGVYVYCNQIGDIVNTATYFVCVHPSCHSRDKNTVEQRGRLREWDAAMVRNCERPCNSIFPLPYSSISTNQYKQALIRYIEDNKPRNSQDNFKMFFNDVKKHLDIISKCEKIPLTSGGGSQSSIFELLPFLIYAGHLFLDGDPRKAQESKMQQYIDNPNTSPIDSIVLSLWILNLEEWDFVKLSILKSLLKSAIPKLDEVKDDEIFDKIKNSLILYIIINKIHSMIKVPSGNEPVTNENGKILVKDHKEEKWLHEFYDKINKEGFQLANQFIEFSEEVEDEILEIADLKSAFVYAEINTDEDLISWVKGAIQ</sequence>
<keyword evidence="1" id="KW-0863">Zinc-finger</keyword>
<dbReference type="OrthoDB" id="30336at2759"/>
<feature type="domain" description="E3 ubiquitin ligase UBR4 C-terminal" evidence="3">
    <location>
        <begin position="1251"/>
        <end position="2015"/>
    </location>
</feature>
<feature type="region of interest" description="Disordered" evidence="2">
    <location>
        <begin position="1151"/>
        <end position="1175"/>
    </location>
</feature>
<evidence type="ECO:0000256" key="2">
    <source>
        <dbReference type="SAM" id="MobiDB-lite"/>
    </source>
</evidence>
<keyword evidence="1" id="KW-0862">Zinc</keyword>
<keyword evidence="1" id="KW-0479">Metal-binding</keyword>
<gene>
    <name evidence="4" type="ORF">TRFO_07483</name>
</gene>
<organism evidence="4 5">
    <name type="scientific">Tritrichomonas foetus</name>
    <dbReference type="NCBI Taxonomy" id="1144522"/>
    <lineage>
        <taxon>Eukaryota</taxon>
        <taxon>Metamonada</taxon>
        <taxon>Parabasalia</taxon>
        <taxon>Tritrichomonadida</taxon>
        <taxon>Tritrichomonadidae</taxon>
        <taxon>Tritrichomonas</taxon>
    </lineage>
</organism>
<dbReference type="PANTHER" id="PTHR21725">
    <property type="entry name" value="E3 UBIQUITIN-PROTEIN LIGASE UBR4"/>
    <property type="match status" value="1"/>
</dbReference>
<dbReference type="EMBL" id="MLAK01000904">
    <property type="protein sequence ID" value="OHT01588.1"/>
    <property type="molecule type" value="Genomic_DNA"/>
</dbReference>
<dbReference type="InterPro" id="IPR025704">
    <property type="entry name" value="E3_Ub_ligase_UBR4_C"/>
</dbReference>
<protein>
    <recommendedName>
        <fullName evidence="3">E3 ubiquitin ligase UBR4 C-terminal domain-containing protein</fullName>
    </recommendedName>
</protein>
<evidence type="ECO:0000256" key="1">
    <source>
        <dbReference type="PROSITE-ProRule" id="PRU01388"/>
    </source>
</evidence>
<keyword evidence="5" id="KW-1185">Reference proteome</keyword>
<dbReference type="PROSITE" id="PS52043">
    <property type="entry name" value="UBR4_E3"/>
    <property type="match status" value="1"/>
</dbReference>
<dbReference type="GeneID" id="94828408"/>
<proteinExistence type="inferred from homology"/>
<dbReference type="Proteomes" id="UP000179807">
    <property type="component" value="Unassembled WGS sequence"/>
</dbReference>
<reference evidence="4" key="1">
    <citation type="submission" date="2016-10" db="EMBL/GenBank/DDBJ databases">
        <authorList>
            <person name="Benchimol M."/>
            <person name="Almeida L.G."/>
            <person name="Vasconcelos A.T."/>
            <person name="Perreira-Neves A."/>
            <person name="Rosa I.A."/>
            <person name="Tasca T."/>
            <person name="Bogo M.R."/>
            <person name="de Souza W."/>
        </authorList>
    </citation>
    <scope>NUCLEOTIDE SEQUENCE [LARGE SCALE GENOMIC DNA]</scope>
    <source>
        <strain evidence="4">K</strain>
    </source>
</reference>
<dbReference type="Pfam" id="PF13764">
    <property type="entry name" value="E3_UbLigase_R4"/>
    <property type="match status" value="1"/>
</dbReference>
<comment type="similarity">
    <text evidence="1">Belongs to the UBR4 family.</text>
</comment>
<feature type="region of interest" description="UBR4 E3 catalytic module" evidence="1">
    <location>
        <begin position="1593"/>
        <end position="2035"/>
    </location>
</feature>
<dbReference type="VEuPathDB" id="TrichDB:TRFO_07483"/>
<dbReference type="GO" id="GO:0008270">
    <property type="term" value="F:zinc ion binding"/>
    <property type="evidence" value="ECO:0007669"/>
    <property type="project" value="UniProtKB-KW"/>
</dbReference>
<feature type="compositionally biased region" description="Low complexity" evidence="2">
    <location>
        <begin position="1159"/>
        <end position="1170"/>
    </location>
</feature>
<evidence type="ECO:0000313" key="5">
    <source>
        <dbReference type="Proteomes" id="UP000179807"/>
    </source>
</evidence>
<dbReference type="PANTHER" id="PTHR21725:SF1">
    <property type="entry name" value="E3 UBIQUITIN-PROTEIN LIGASE UBR4"/>
    <property type="match status" value="1"/>
</dbReference>